<keyword evidence="3" id="KW-1185">Reference proteome</keyword>
<evidence type="ECO:0000256" key="1">
    <source>
        <dbReference type="SAM" id="SignalP"/>
    </source>
</evidence>
<organism evidence="2 3">
    <name type="scientific">Suillus subaureus</name>
    <dbReference type="NCBI Taxonomy" id="48587"/>
    <lineage>
        <taxon>Eukaryota</taxon>
        <taxon>Fungi</taxon>
        <taxon>Dikarya</taxon>
        <taxon>Basidiomycota</taxon>
        <taxon>Agaricomycotina</taxon>
        <taxon>Agaricomycetes</taxon>
        <taxon>Agaricomycetidae</taxon>
        <taxon>Boletales</taxon>
        <taxon>Suillineae</taxon>
        <taxon>Suillaceae</taxon>
        <taxon>Suillus</taxon>
    </lineage>
</organism>
<dbReference type="OrthoDB" id="2678560at2759"/>
<feature type="signal peptide" evidence="1">
    <location>
        <begin position="1"/>
        <end position="15"/>
    </location>
</feature>
<protein>
    <submittedName>
        <fullName evidence="2">Uncharacterized protein</fullName>
    </submittedName>
</protein>
<accession>A0A9P7E5D6</accession>
<reference evidence="2" key="1">
    <citation type="journal article" date="2020" name="New Phytol.">
        <title>Comparative genomics reveals dynamic genome evolution in host specialist ectomycorrhizal fungi.</title>
        <authorList>
            <person name="Lofgren L.A."/>
            <person name="Nguyen N.H."/>
            <person name="Vilgalys R."/>
            <person name="Ruytinx J."/>
            <person name="Liao H.L."/>
            <person name="Branco S."/>
            <person name="Kuo A."/>
            <person name="LaButti K."/>
            <person name="Lipzen A."/>
            <person name="Andreopoulos W."/>
            <person name="Pangilinan J."/>
            <person name="Riley R."/>
            <person name="Hundley H."/>
            <person name="Na H."/>
            <person name="Barry K."/>
            <person name="Grigoriev I.V."/>
            <person name="Stajich J.E."/>
            <person name="Kennedy P.G."/>
        </authorList>
    </citation>
    <scope>NUCLEOTIDE SEQUENCE</scope>
    <source>
        <strain evidence="2">MN1</strain>
    </source>
</reference>
<dbReference type="RefSeq" id="XP_041190188.1">
    <property type="nucleotide sequence ID" value="XM_041340623.1"/>
</dbReference>
<dbReference type="AlphaFoldDB" id="A0A9P7E5D6"/>
<feature type="chain" id="PRO_5040379318" evidence="1">
    <location>
        <begin position="16"/>
        <end position="105"/>
    </location>
</feature>
<sequence>MILLLGTFILAGSEADVWWTGLGASQKATWAQAKTEFLMKWPAIVIAGKTQREYQKDLLELQFKEEEVGEWVTVAGITTWAHIQFHNKLKTLVKDAGVENVPILI</sequence>
<dbReference type="GeneID" id="64634639"/>
<keyword evidence="1" id="KW-0732">Signal</keyword>
<gene>
    <name evidence="2" type="ORF">BJ212DRAFT_1483500</name>
</gene>
<evidence type="ECO:0000313" key="3">
    <source>
        <dbReference type="Proteomes" id="UP000807769"/>
    </source>
</evidence>
<proteinExistence type="predicted"/>
<name>A0A9P7E5D6_9AGAM</name>
<dbReference type="EMBL" id="JABBWG010000028">
    <property type="protein sequence ID" value="KAG1811767.1"/>
    <property type="molecule type" value="Genomic_DNA"/>
</dbReference>
<dbReference type="Proteomes" id="UP000807769">
    <property type="component" value="Unassembled WGS sequence"/>
</dbReference>
<evidence type="ECO:0000313" key="2">
    <source>
        <dbReference type="EMBL" id="KAG1811767.1"/>
    </source>
</evidence>
<comment type="caution">
    <text evidence="2">The sequence shown here is derived from an EMBL/GenBank/DDBJ whole genome shotgun (WGS) entry which is preliminary data.</text>
</comment>